<evidence type="ECO:0000313" key="3">
    <source>
        <dbReference type="Proteomes" id="UP001166674"/>
    </source>
</evidence>
<sequence>MDTQKFAQGVGPFVRKIWGRAQDLCILSWPPWHSPVFRGRSYSFPQHMASRRHTTGSPTGSETDTEDPYIFMPHIKTPLSDFQIPKTSMMGESHSTGAAAAPGNKAMTTPCHPHKPSQVETPQQSCTSQNPVVRKKDRSVSFATTMPCHRDYQVVDSSHSHQGQCQAQLR</sequence>
<evidence type="ECO:0000313" key="2">
    <source>
        <dbReference type="EMBL" id="MBZ3869315.1"/>
    </source>
</evidence>
<reference evidence="2" key="1">
    <citation type="submission" date="2020-03" db="EMBL/GenBank/DDBJ databases">
        <title>Studies in the Genomics of Life Span.</title>
        <authorList>
            <person name="Glass D."/>
        </authorList>
    </citation>
    <scope>NUCLEOTIDE SEQUENCE</scope>
    <source>
        <strain evidence="2">SUZIE</strain>
        <tissue evidence="2">Muscle</tissue>
    </source>
</reference>
<feature type="compositionally biased region" description="Polar residues" evidence="1">
    <location>
        <begin position="118"/>
        <end position="131"/>
    </location>
</feature>
<feature type="region of interest" description="Disordered" evidence="1">
    <location>
        <begin position="90"/>
        <end position="131"/>
    </location>
</feature>
<dbReference type="Proteomes" id="UP001166674">
    <property type="component" value="Unassembled WGS sequence"/>
</dbReference>
<evidence type="ECO:0000256" key="1">
    <source>
        <dbReference type="SAM" id="MobiDB-lite"/>
    </source>
</evidence>
<dbReference type="AlphaFoldDB" id="A0AA41MCF6"/>
<keyword evidence="3" id="KW-1185">Reference proteome</keyword>
<proteinExistence type="predicted"/>
<accession>A0AA41MCF6</accession>
<dbReference type="EMBL" id="JAATJV010134868">
    <property type="protein sequence ID" value="MBZ3869315.1"/>
    <property type="molecule type" value="Genomic_DNA"/>
</dbReference>
<name>A0AA41MCF6_SCICA</name>
<gene>
    <name evidence="2" type="ORF">SUZIE_102325</name>
</gene>
<comment type="caution">
    <text evidence="2">The sequence shown here is derived from an EMBL/GenBank/DDBJ whole genome shotgun (WGS) entry which is preliminary data.</text>
</comment>
<protein>
    <submittedName>
        <fullName evidence="2">GRB2-associated-binding protein 2</fullName>
    </submittedName>
</protein>
<organism evidence="2 3">
    <name type="scientific">Sciurus carolinensis</name>
    <name type="common">Eastern gray squirrel</name>
    <dbReference type="NCBI Taxonomy" id="30640"/>
    <lineage>
        <taxon>Eukaryota</taxon>
        <taxon>Metazoa</taxon>
        <taxon>Chordata</taxon>
        <taxon>Craniata</taxon>
        <taxon>Vertebrata</taxon>
        <taxon>Euteleostomi</taxon>
        <taxon>Mammalia</taxon>
        <taxon>Eutheria</taxon>
        <taxon>Euarchontoglires</taxon>
        <taxon>Glires</taxon>
        <taxon>Rodentia</taxon>
        <taxon>Sciuromorpha</taxon>
        <taxon>Sciuridae</taxon>
        <taxon>Sciurinae</taxon>
        <taxon>Sciurini</taxon>
        <taxon>Sciurus</taxon>
    </lineage>
</organism>